<name>A0A8J2YFB6_9BACL</name>
<evidence type="ECO:0000313" key="4">
    <source>
        <dbReference type="EMBL" id="GGE31523.1"/>
    </source>
</evidence>
<dbReference type="PANTHER" id="PTHR30363">
    <property type="entry name" value="HTH-TYPE TRANSCRIPTIONAL REGULATOR SRLR-RELATED"/>
    <property type="match status" value="1"/>
</dbReference>
<dbReference type="InterPro" id="IPR001034">
    <property type="entry name" value="DeoR_HTH"/>
</dbReference>
<dbReference type="Gene3D" id="1.10.10.10">
    <property type="entry name" value="Winged helix-like DNA-binding domain superfamily/Winged helix DNA-binding domain"/>
    <property type="match status" value="1"/>
</dbReference>
<feature type="domain" description="HTH deoR-type" evidence="3">
    <location>
        <begin position="3"/>
        <end position="58"/>
    </location>
</feature>
<dbReference type="SUPFAM" id="SSF100950">
    <property type="entry name" value="NagB/RpiA/CoA transferase-like"/>
    <property type="match status" value="1"/>
</dbReference>
<dbReference type="InterPro" id="IPR037171">
    <property type="entry name" value="NagB/RpiA_transferase-like"/>
</dbReference>
<reference evidence="4" key="2">
    <citation type="submission" date="2020-09" db="EMBL/GenBank/DDBJ databases">
        <authorList>
            <person name="Sun Q."/>
            <person name="Zhou Y."/>
        </authorList>
    </citation>
    <scope>NUCLEOTIDE SEQUENCE</scope>
    <source>
        <strain evidence="4">CGMCC 1.15371</strain>
    </source>
</reference>
<dbReference type="Pfam" id="PF00455">
    <property type="entry name" value="DeoRC"/>
    <property type="match status" value="1"/>
</dbReference>
<keyword evidence="5" id="KW-1185">Reference proteome</keyword>
<keyword evidence="2" id="KW-0804">Transcription</keyword>
<dbReference type="SMART" id="SM01134">
    <property type="entry name" value="DeoRC"/>
    <property type="match status" value="1"/>
</dbReference>
<dbReference type="PROSITE" id="PS51000">
    <property type="entry name" value="HTH_DEOR_2"/>
    <property type="match status" value="1"/>
</dbReference>
<keyword evidence="1" id="KW-0805">Transcription regulation</keyword>
<dbReference type="SMART" id="SM00420">
    <property type="entry name" value="HTH_DEOR"/>
    <property type="match status" value="1"/>
</dbReference>
<evidence type="ECO:0000259" key="3">
    <source>
        <dbReference type="PROSITE" id="PS51000"/>
    </source>
</evidence>
<dbReference type="PRINTS" id="PR00037">
    <property type="entry name" value="HTHLACR"/>
</dbReference>
<dbReference type="InterPro" id="IPR036388">
    <property type="entry name" value="WH-like_DNA-bd_sf"/>
</dbReference>
<dbReference type="SUPFAM" id="SSF46785">
    <property type="entry name" value="Winged helix' DNA-binding domain"/>
    <property type="match status" value="1"/>
</dbReference>
<dbReference type="EMBL" id="BMIR01000002">
    <property type="protein sequence ID" value="GGE31523.1"/>
    <property type="molecule type" value="Genomic_DNA"/>
</dbReference>
<dbReference type="Proteomes" id="UP000628775">
    <property type="component" value="Unassembled WGS sequence"/>
</dbReference>
<dbReference type="GO" id="GO:0003700">
    <property type="term" value="F:DNA-binding transcription factor activity"/>
    <property type="evidence" value="ECO:0007669"/>
    <property type="project" value="InterPro"/>
</dbReference>
<dbReference type="InterPro" id="IPR014036">
    <property type="entry name" value="DeoR-like_C"/>
</dbReference>
<evidence type="ECO:0000256" key="1">
    <source>
        <dbReference type="ARBA" id="ARBA00023015"/>
    </source>
</evidence>
<dbReference type="Gene3D" id="3.40.50.1360">
    <property type="match status" value="1"/>
</dbReference>
<evidence type="ECO:0000256" key="2">
    <source>
        <dbReference type="ARBA" id="ARBA00023163"/>
    </source>
</evidence>
<comment type="caution">
    <text evidence="4">The sequence shown here is derived from an EMBL/GenBank/DDBJ whole genome shotgun (WGS) entry which is preliminary data.</text>
</comment>
<dbReference type="RefSeq" id="WP_188689406.1">
    <property type="nucleotide sequence ID" value="NZ_BMIR01000002.1"/>
</dbReference>
<sequence length="262" mass="29229">MLPIERLEKILEYVDEKGTVNIQELTEVFNVSKPTVLRDLKELEGQDLIIRVHGGATSKRRKGTNFEPKNAVKEKEAREEKESIAEMALKHIHSGETVILDTGSTTLMLATKMLSVKNVTVITNDIKIAMILSDNDDIDLVVIGGQKRKGVYSLIGPLAENVLKQLNVDKVFLGADAVDFKKGITNSNIEELNIKRAMLSVAQENILLVDSSKFNKTGFAKIADLDILDRILTDDCISEEDVQMLQERQIMVETPRVGLENK</sequence>
<dbReference type="PANTHER" id="PTHR30363:SF44">
    <property type="entry name" value="AGA OPERON TRANSCRIPTIONAL REPRESSOR-RELATED"/>
    <property type="match status" value="1"/>
</dbReference>
<accession>A0A8J2YFB6</accession>
<dbReference type="InterPro" id="IPR036390">
    <property type="entry name" value="WH_DNA-bd_sf"/>
</dbReference>
<dbReference type="AlphaFoldDB" id="A0A8J2YFB6"/>
<proteinExistence type="predicted"/>
<organism evidence="4 5">
    <name type="scientific">Pullulanibacillus camelliae</name>
    <dbReference type="NCBI Taxonomy" id="1707096"/>
    <lineage>
        <taxon>Bacteria</taxon>
        <taxon>Bacillati</taxon>
        <taxon>Bacillota</taxon>
        <taxon>Bacilli</taxon>
        <taxon>Bacillales</taxon>
        <taxon>Sporolactobacillaceae</taxon>
        <taxon>Pullulanibacillus</taxon>
    </lineage>
</organism>
<dbReference type="InterPro" id="IPR050313">
    <property type="entry name" value="Carb_Metab_HTH_regulators"/>
</dbReference>
<dbReference type="Pfam" id="PF08220">
    <property type="entry name" value="HTH_DeoR"/>
    <property type="match status" value="1"/>
</dbReference>
<reference evidence="4" key="1">
    <citation type="journal article" date="2014" name="Int. J. Syst. Evol. Microbiol.">
        <title>Complete genome sequence of Corynebacterium casei LMG S-19264T (=DSM 44701T), isolated from a smear-ripened cheese.</title>
        <authorList>
            <consortium name="US DOE Joint Genome Institute (JGI-PGF)"/>
            <person name="Walter F."/>
            <person name="Albersmeier A."/>
            <person name="Kalinowski J."/>
            <person name="Ruckert C."/>
        </authorList>
    </citation>
    <scope>NUCLEOTIDE SEQUENCE</scope>
    <source>
        <strain evidence="4">CGMCC 1.15371</strain>
    </source>
</reference>
<gene>
    <name evidence="4" type="primary">gatR</name>
    <name evidence="4" type="ORF">GCM10011391_07750</name>
</gene>
<evidence type="ECO:0000313" key="5">
    <source>
        <dbReference type="Proteomes" id="UP000628775"/>
    </source>
</evidence>
<protein>
    <submittedName>
        <fullName evidence="4">Galactitol utilization operon repressor</fullName>
    </submittedName>
</protein>